<dbReference type="AlphaFoldDB" id="A0AAW0PPC1"/>
<dbReference type="InterPro" id="IPR042235">
    <property type="entry name" value="ZP-C_dom"/>
</dbReference>
<dbReference type="Proteomes" id="UP001460270">
    <property type="component" value="Unassembled WGS sequence"/>
</dbReference>
<dbReference type="GO" id="GO:0031012">
    <property type="term" value="C:extracellular matrix"/>
    <property type="evidence" value="ECO:0007669"/>
    <property type="project" value="TreeGrafter"/>
</dbReference>
<reference evidence="4" key="1">
    <citation type="submission" date="2024-04" db="EMBL/GenBank/DDBJ databases">
        <title>Salinicola lusitanus LLJ914,a marine bacterium isolated from the Okinawa Trough.</title>
        <authorList>
            <person name="Li J."/>
        </authorList>
    </citation>
    <scope>NUCLEOTIDE SEQUENCE [LARGE SCALE GENOMIC DNA]</scope>
</reference>
<protein>
    <recommendedName>
        <fullName evidence="2">ZP domain-containing protein</fullName>
    </recommendedName>
</protein>
<dbReference type="GO" id="GO:0007339">
    <property type="term" value="P:binding of sperm to zona pellucida"/>
    <property type="evidence" value="ECO:0007669"/>
    <property type="project" value="TreeGrafter"/>
</dbReference>
<dbReference type="Gene3D" id="2.60.40.3210">
    <property type="entry name" value="Zona pellucida, ZP-N domain"/>
    <property type="match status" value="1"/>
</dbReference>
<dbReference type="PANTHER" id="PTHR11576:SF26">
    <property type="entry name" value="ZONA PELLUCIDA GLYCOPROTEIN 3D TANDEM DUPLICATE 2"/>
    <property type="match status" value="1"/>
</dbReference>
<accession>A0AAW0PPC1</accession>
<dbReference type="InterPro" id="IPR055356">
    <property type="entry name" value="ZP-N"/>
</dbReference>
<name>A0AAW0PPC1_9GOBI</name>
<dbReference type="GO" id="GO:0035803">
    <property type="term" value="P:egg coat formation"/>
    <property type="evidence" value="ECO:0007669"/>
    <property type="project" value="TreeGrafter"/>
</dbReference>
<dbReference type="SMART" id="SM00241">
    <property type="entry name" value="ZP"/>
    <property type="match status" value="1"/>
</dbReference>
<organism evidence="3 4">
    <name type="scientific">Mugilogobius chulae</name>
    <name type="common">yellowstripe goby</name>
    <dbReference type="NCBI Taxonomy" id="88201"/>
    <lineage>
        <taxon>Eukaryota</taxon>
        <taxon>Metazoa</taxon>
        <taxon>Chordata</taxon>
        <taxon>Craniata</taxon>
        <taxon>Vertebrata</taxon>
        <taxon>Euteleostomi</taxon>
        <taxon>Actinopterygii</taxon>
        <taxon>Neopterygii</taxon>
        <taxon>Teleostei</taxon>
        <taxon>Neoteleostei</taxon>
        <taxon>Acanthomorphata</taxon>
        <taxon>Gobiaria</taxon>
        <taxon>Gobiiformes</taxon>
        <taxon>Gobioidei</taxon>
        <taxon>Gobiidae</taxon>
        <taxon>Gobionellinae</taxon>
        <taxon>Mugilogobius</taxon>
    </lineage>
</organism>
<dbReference type="Pfam" id="PF23344">
    <property type="entry name" value="ZP-N"/>
    <property type="match status" value="1"/>
</dbReference>
<dbReference type="GO" id="GO:0032190">
    <property type="term" value="F:acrosin binding"/>
    <property type="evidence" value="ECO:0007669"/>
    <property type="project" value="TreeGrafter"/>
</dbReference>
<evidence type="ECO:0000313" key="3">
    <source>
        <dbReference type="EMBL" id="KAK7930286.1"/>
    </source>
</evidence>
<dbReference type="GO" id="GO:2000344">
    <property type="term" value="P:positive regulation of acrosome reaction"/>
    <property type="evidence" value="ECO:0007669"/>
    <property type="project" value="TreeGrafter"/>
</dbReference>
<evidence type="ECO:0000313" key="4">
    <source>
        <dbReference type="Proteomes" id="UP001460270"/>
    </source>
</evidence>
<sequence>MSKLARKLSPAPLPKIFRANPGFKMLPDFVVVSSATDQKALFKPERGARPLPNIVQPLLFPTTTVAPTEPTEPRIVEVLCHIDRMYVRIRRDAFKTVDAYKYLKLGTCPVNQGTLTHFYFLYLLTSDCHFSNESNVDHLTIKNVLHYLPTTPVLREIPFDVPVKCNYQRLHHSYKVGFRPNVLGGTFFKSLRRKLPILLFPQDGKPYDMGGIIVFVAKLPDGTPTSADDRLYINKCFVTPSIIPSSTPKYTVIDNYGCMVESKESADVGFFRGPSRTTVQFRISAAILRELASSSSTTQLYMHCHVSLGKRPASEGFKACNYDRATRRWRELDGDDSVCTCCDSSCQPVGPELLGR</sequence>
<dbReference type="Gene3D" id="2.60.40.4100">
    <property type="entry name" value="Zona pellucida, ZP-C domain"/>
    <property type="match status" value="1"/>
</dbReference>
<feature type="domain" description="ZP" evidence="2">
    <location>
        <begin position="79"/>
        <end position="327"/>
    </location>
</feature>
<dbReference type="PROSITE" id="PS51034">
    <property type="entry name" value="ZP_2"/>
    <property type="match status" value="1"/>
</dbReference>
<dbReference type="PANTHER" id="PTHR11576">
    <property type="entry name" value="ZONA PELLUCIDA SPERM-BINDING PROTEIN 3"/>
    <property type="match status" value="1"/>
</dbReference>
<dbReference type="EMBL" id="JBBPFD010000004">
    <property type="protein sequence ID" value="KAK7930286.1"/>
    <property type="molecule type" value="Genomic_DNA"/>
</dbReference>
<keyword evidence="4" id="KW-1185">Reference proteome</keyword>
<dbReference type="FunFam" id="2.60.40.4100:FF:000002">
    <property type="entry name" value="Zona pellucida sperm-binding protein 3"/>
    <property type="match status" value="1"/>
</dbReference>
<evidence type="ECO:0000256" key="1">
    <source>
        <dbReference type="ARBA" id="ARBA00023157"/>
    </source>
</evidence>
<dbReference type="InterPro" id="IPR001507">
    <property type="entry name" value="ZP_dom"/>
</dbReference>
<evidence type="ECO:0000259" key="2">
    <source>
        <dbReference type="PROSITE" id="PS51034"/>
    </source>
</evidence>
<comment type="caution">
    <text evidence="3">The sequence shown here is derived from an EMBL/GenBank/DDBJ whole genome shotgun (WGS) entry which is preliminary data.</text>
</comment>
<dbReference type="InterPro" id="IPR055355">
    <property type="entry name" value="ZP-C"/>
</dbReference>
<keyword evidence="1" id="KW-1015">Disulfide bond</keyword>
<dbReference type="Pfam" id="PF00100">
    <property type="entry name" value="Zona_pellucida"/>
    <property type="match status" value="1"/>
</dbReference>
<proteinExistence type="predicted"/>
<gene>
    <name evidence="3" type="ORF">WMY93_006681</name>
</gene>